<feature type="compositionally biased region" description="Basic and acidic residues" evidence="1">
    <location>
        <begin position="1419"/>
        <end position="1430"/>
    </location>
</feature>
<feature type="compositionally biased region" description="Polar residues" evidence="1">
    <location>
        <begin position="1532"/>
        <end position="1541"/>
    </location>
</feature>
<dbReference type="EMBL" id="KV417590">
    <property type="protein sequence ID" value="KZP16740.1"/>
    <property type="molecule type" value="Genomic_DNA"/>
</dbReference>
<reference evidence="3 4" key="1">
    <citation type="journal article" date="2016" name="Mol. Biol. Evol.">
        <title>Comparative Genomics of Early-Diverging Mushroom-Forming Fungi Provides Insights into the Origins of Lignocellulose Decay Capabilities.</title>
        <authorList>
            <person name="Nagy L.G."/>
            <person name="Riley R."/>
            <person name="Tritt A."/>
            <person name="Adam C."/>
            <person name="Daum C."/>
            <person name="Floudas D."/>
            <person name="Sun H."/>
            <person name="Yadav J.S."/>
            <person name="Pangilinan J."/>
            <person name="Larsson K.H."/>
            <person name="Matsuura K."/>
            <person name="Barry K."/>
            <person name="Labutti K."/>
            <person name="Kuo R."/>
            <person name="Ohm R.A."/>
            <person name="Bhattacharya S.S."/>
            <person name="Shirouzu T."/>
            <person name="Yoshinaga Y."/>
            <person name="Martin F.M."/>
            <person name="Grigoriev I.V."/>
            <person name="Hibbett D.S."/>
        </authorList>
    </citation>
    <scope>NUCLEOTIDE SEQUENCE [LARGE SCALE GENOMIC DNA]</scope>
    <source>
        <strain evidence="3 4">CBS 109695</strain>
    </source>
</reference>
<organism evidence="3 4">
    <name type="scientific">Athelia psychrophila</name>
    <dbReference type="NCBI Taxonomy" id="1759441"/>
    <lineage>
        <taxon>Eukaryota</taxon>
        <taxon>Fungi</taxon>
        <taxon>Dikarya</taxon>
        <taxon>Basidiomycota</taxon>
        <taxon>Agaricomycotina</taxon>
        <taxon>Agaricomycetes</taxon>
        <taxon>Agaricomycetidae</taxon>
        <taxon>Atheliales</taxon>
        <taxon>Atheliaceae</taxon>
        <taxon>Athelia</taxon>
    </lineage>
</organism>
<accession>A0A166FF58</accession>
<dbReference type="STRING" id="436010.A0A166FF58"/>
<name>A0A166FF58_9AGAM</name>
<sequence length="1730" mass="193495">MAVNRDALWSSGHDESVEVNQRALIDKVLARYSGEFTVFRELLQNSDDAQSKSVEIRFETEQYIARTSGAQASNIVEGEKEKLPDLKTSPVHRWVFKNNGMLFRDQDWNRLKKIAEGNPDEEKIGAFGVGFYSLFSVTDEPFVTSGDQWMGFHWKDGKDQLFARRGTLPQEEGSPPDPWTSFQMDLREPGPIPSPFDFTRFVASSITFMTHLSEVSIYFDDKRLARLTKASGIPRAVGIPKHLKRSSVKNLMTATGIKSTSLHIKAEVMRWVYISGTQKPQKPAIAPPKPSGSSRGGFLATFSSFFNNSGVNTPQRAVTPVPVQPVVEVDPLAVTETQVTLLVYSVDVDVRLPTKLATELHRSTKKNPPSKLKYELIYTAKDEYDASVKEDENQPYASGSVFQGLRADLDGSGSARIFIGHATGQTTGIGGHMSTRFIPTVERESIDLVDRTVAEWNRELLYVGGFLARAAYEIELANIRDLWHGATAHAPPDPELCSWLTGRALHALKFFVFHSSTPSSDVSTLLEAAFFSCSDSRTFPIISTSGVRNTADVRLPDATFSTFIKQLPVLPDEVMTKGKRMVASLQARSMIRDITWTDVLDELRRRPLPEEEMTACLKWWIGMCKQGSTTELSRIRTDLLNAAVLVTGKPGSPGEGILQLSAIQTFINMRKMGAIFPTDEGAPLPKHMLPLSISKQLDPSDLSNSLPWRELTVLDWVQHIISPEVTRSNAEQDITKSAPWAERVFMVLTRAWPSLSQAVKQDICLLLRDKECVPTNNGMKLATATYFEHANIFKDLPVVTLPSGTAVKGTVEAVFKTMGVRDHVELQVIFTRMVKTGDWATADLVKYLVSVKDKLSPTEMDRLKATAAFRKEGSTDPQSPRFRASDLYEPQESLRQLSLPIIDWGGNTKWKHNSTEAQFLAFIGLRRFPPLKEIIESCAHKNSNIRDIALKYFLDNYQTRYNDYDPLIFPTIAFVPALDRGKPCMAMHKDVFSKPEWSSFGYLITQPSLQADALLKLKIRDRPDALTLVTLLEKTPPKDEAVAREWFEAISKHISDFNPTQLNRLSRMPIVPVKNQATSGKAAPASGLRWLAPSQCYFAGESRARFHSKLFAFVDFGLQANTFLSVCGTKNEPSVEEVTRILLDNPHDFYELADGRDNFLVEIRNIAVNRRQISSVTLARMRKAPILLASQRKRRQISPKSKNDPAEDLDEDDWDLAYDLKRADEIVVADDTNGYQLFGDQIFCAPQEDILEAFYLELGSRRLSLLAREDYQTSKEIKSSPLAAHTRTLILERLPLFLHEHTHARPKVPLSWLTDPKNFIVKEFGKLTVLKSLSLGNVQVQRSQDASAAARRAGYGPIELWLAGHSQVDMYEVAISLCRLLFDAPKVNDALLFMTILSTDLRSLKRRGYNVDRILKQQKAERQAADDARATNENNALISKPSQQELQRRPPPPAVHTDTRPPAPIANLPEQPTSPNFPGAFDSQQNDSKGAGNLIQNLKRKITGMGDTQPLQSDGSLAVNQGGPAGGAAGGRTNSPNVTPQSNISSNIDMAIKACRAEQGHLLRNREHMQTVKESLDEGYCDVSGRAGDLDLVGEMGNVKVYVSRDVPDPRSIMLTKRDVLARFIHIVQPLGKVYKLPPTSMHIFYDLGGEMIAFNRNASIFLNLRYFEAWHDKDVQNGNLSSAYISWFFTLAHEIAHNLVQPHNSEHEFYFSAICEKHIVEFGKLVATN</sequence>
<dbReference type="InterPro" id="IPR020575">
    <property type="entry name" value="Hsp90_N"/>
</dbReference>
<feature type="compositionally biased region" description="Polar residues" evidence="1">
    <location>
        <begin position="1431"/>
        <end position="1445"/>
    </location>
</feature>
<evidence type="ECO:0000313" key="3">
    <source>
        <dbReference type="EMBL" id="KZP16740.1"/>
    </source>
</evidence>
<dbReference type="InterPro" id="IPR036890">
    <property type="entry name" value="HATPase_C_sf"/>
</dbReference>
<keyword evidence="4" id="KW-1185">Reference proteome</keyword>
<gene>
    <name evidence="3" type="ORF">FIBSPDRAFT_55401</name>
</gene>
<dbReference type="InterPro" id="IPR058210">
    <property type="entry name" value="SACS/Nov_dom"/>
</dbReference>
<evidence type="ECO:0000313" key="4">
    <source>
        <dbReference type="Proteomes" id="UP000076532"/>
    </source>
</evidence>
<feature type="compositionally biased region" description="Polar residues" evidence="1">
    <location>
        <begin position="1470"/>
        <end position="1488"/>
    </location>
</feature>
<dbReference type="Proteomes" id="UP000076532">
    <property type="component" value="Unassembled WGS sequence"/>
</dbReference>
<dbReference type="PANTHER" id="PTHR47839">
    <property type="entry name" value="DOMAIN PROTEIN, PUTATIVE (AFU_ORTHOLOGUE AFUA_6G04830)-RELATED"/>
    <property type="match status" value="1"/>
</dbReference>
<dbReference type="SUPFAM" id="SSF55874">
    <property type="entry name" value="ATPase domain of HSP90 chaperone/DNA topoisomerase II/histidine kinase"/>
    <property type="match status" value="1"/>
</dbReference>
<dbReference type="InterPro" id="IPR022155">
    <property type="entry name" value="DUF3684"/>
</dbReference>
<feature type="region of interest" description="Disordered" evidence="1">
    <location>
        <begin position="1505"/>
        <end position="1541"/>
    </location>
</feature>
<proteinExistence type="predicted"/>
<dbReference type="Gene3D" id="3.30.565.10">
    <property type="entry name" value="Histidine kinase-like ATPase, C-terminal domain"/>
    <property type="match status" value="1"/>
</dbReference>
<protein>
    <recommendedName>
        <fullName evidence="2">Sacsin/Nov domain-containing protein</fullName>
    </recommendedName>
</protein>
<feature type="region of interest" description="Disordered" evidence="1">
    <location>
        <begin position="1419"/>
        <end position="1491"/>
    </location>
</feature>
<evidence type="ECO:0000256" key="1">
    <source>
        <dbReference type="SAM" id="MobiDB-lite"/>
    </source>
</evidence>
<evidence type="ECO:0000259" key="2">
    <source>
        <dbReference type="Pfam" id="PF25794"/>
    </source>
</evidence>
<dbReference type="Pfam" id="PF25794">
    <property type="entry name" value="SACS"/>
    <property type="match status" value="1"/>
</dbReference>
<feature type="domain" description="Sacsin/Nov" evidence="2">
    <location>
        <begin position="24"/>
        <end position="149"/>
    </location>
</feature>
<feature type="compositionally biased region" description="Polar residues" evidence="1">
    <location>
        <begin position="1509"/>
        <end position="1519"/>
    </location>
</feature>
<dbReference type="OrthoDB" id="10031156at2759"/>
<dbReference type="Pfam" id="PF12449">
    <property type="entry name" value="DUF3684"/>
    <property type="match status" value="1"/>
</dbReference>
<dbReference type="NCBIfam" id="NF047352">
    <property type="entry name" value="P_loop_sacsin"/>
    <property type="match status" value="1"/>
</dbReference>
<dbReference type="PRINTS" id="PR00775">
    <property type="entry name" value="HEATSHOCK90"/>
</dbReference>
<dbReference type="PANTHER" id="PTHR47839:SF1">
    <property type="entry name" value="DOMAIN PROTEIN, PUTATIVE (AFU_ORTHOLOGUE AFUA_6G04830)-RELATED"/>
    <property type="match status" value="1"/>
</dbReference>